<evidence type="ECO:0000313" key="1">
    <source>
        <dbReference type="EMBL" id="RDS90705.1"/>
    </source>
</evidence>
<name>A0A7Z6MYT2_PSEFL</name>
<proteinExistence type="predicted"/>
<reference evidence="1 2" key="1">
    <citation type="submission" date="2018-07" db="EMBL/GenBank/DDBJ databases">
        <title>Draft Genome Sequence of Pseudomonas fluorescens AHK-1 associated with canker disease of kiwifruit.</title>
        <authorList>
            <person name="Wu Z."/>
        </authorList>
    </citation>
    <scope>NUCLEOTIDE SEQUENCE [LARGE SCALE GENOMIC DNA]</scope>
    <source>
        <strain evidence="1 2">AHK-1</strain>
    </source>
</reference>
<comment type="caution">
    <text evidence="1">The sequence shown here is derived from an EMBL/GenBank/DDBJ whole genome shotgun (WGS) entry which is preliminary data.</text>
</comment>
<accession>A0A7Z6MYT2</accession>
<sequence length="67" mass="7226">MLWRGSLLPLDCVAVASFGGASHPSASKLARHNKLAPTEEQTALSLVQCDPRESRSGPACRVHQWLS</sequence>
<organism evidence="1 2">
    <name type="scientific">Pseudomonas fluorescens</name>
    <dbReference type="NCBI Taxonomy" id="294"/>
    <lineage>
        <taxon>Bacteria</taxon>
        <taxon>Pseudomonadati</taxon>
        <taxon>Pseudomonadota</taxon>
        <taxon>Gammaproteobacteria</taxon>
        <taxon>Pseudomonadales</taxon>
        <taxon>Pseudomonadaceae</taxon>
        <taxon>Pseudomonas</taxon>
    </lineage>
</organism>
<dbReference type="EMBL" id="QRBA01000006">
    <property type="protein sequence ID" value="RDS90705.1"/>
    <property type="molecule type" value="Genomic_DNA"/>
</dbReference>
<evidence type="ECO:0000313" key="2">
    <source>
        <dbReference type="Proteomes" id="UP000255541"/>
    </source>
</evidence>
<protein>
    <submittedName>
        <fullName evidence="1">Uncharacterized protein</fullName>
    </submittedName>
</protein>
<gene>
    <name evidence="1" type="ORF">DL347_11670</name>
</gene>
<dbReference type="Proteomes" id="UP000255541">
    <property type="component" value="Unassembled WGS sequence"/>
</dbReference>
<dbReference type="AlphaFoldDB" id="A0A7Z6MYT2"/>